<keyword evidence="3" id="KW-0812">Transmembrane</keyword>
<proteinExistence type="predicted"/>
<keyword evidence="6" id="KW-1185">Reference proteome</keyword>
<feature type="compositionally biased region" description="Basic and acidic residues" evidence="2">
    <location>
        <begin position="315"/>
        <end position="325"/>
    </location>
</feature>
<dbReference type="Gene3D" id="1.10.287.110">
    <property type="entry name" value="DnaJ domain"/>
    <property type="match status" value="1"/>
</dbReference>
<feature type="non-terminal residue" evidence="5">
    <location>
        <position position="1"/>
    </location>
</feature>
<evidence type="ECO:0000256" key="3">
    <source>
        <dbReference type="SAM" id="Phobius"/>
    </source>
</evidence>
<feature type="compositionally biased region" description="Polar residues" evidence="2">
    <location>
        <begin position="297"/>
        <end position="314"/>
    </location>
</feature>
<sequence length="782" mass="88157">SSAPSAPPSRGRADVVRLAYVVVAHAVPPASGAAAPGVVTAGHPPRRHPPVRPSTDGTDGTGGALGKLPLRGMAVRPFPLAGIPRFASEFSPTPLSTFCGRLFFLCHSPFDFDSCDRFFSSSQVTRKGDRYVPLRLNVSSGCPSLDVFYSRGRNQCREASFAGGGGGLLSLLSLLCVGLLLTGSSSRVFLRDCSLPGGNVIRLSQPGDEWYDSCVMVIVLGAGAGRAGGSVVASRRRLLRRAGTAAYSQPTRSYARPIDRHLDNEPGPPEFERPQPGDDVYDGISGTSYGDHGLQYESAQQQDQTHQTSATSFRSSEEPTFHMFDKQYPPSDSERNDNRRRYATPRPPPPDDSVQINGSQNGNLGPRPPREPYREESAQRVNGARNGRVRRGGRDRQPRVNGELFDAFNEHIEAIDNQFQTSYPRRGYSANEYDENYARYDEEMEYFDYQGDDNGSWYPTAENEDFDIEDGRGHYGYRGQPVRDIREEGFDGYTPPIDYETDAVSFEREQDALQRRRRRERRRTVLNQREKDKLEREMRLFERRQQEEEDIRRMAEQERLRREEEEAEAQAQYKRAEKARIAKQAIERMINADKEKLVLLHQEQKMHPPTARPKQSGKSKPEGVRVGIVPPLPDTSDPFLLLGLNYNNPPETTEDIRKAFLKQAKKYHPDSIAADTTAAERDLASTNFSKINNAYQLLKTKLERFQEDMSFATMRGGPQYDHRTSHVRQPFSRGYDFNGYGSIFNGSNSSRRNGAQRSNQQKASPFGNNRRQHRDSCHVQWN</sequence>
<feature type="region of interest" description="Disordered" evidence="2">
    <location>
        <begin position="33"/>
        <end position="66"/>
    </location>
</feature>
<feature type="domain" description="J" evidence="4">
    <location>
        <begin position="637"/>
        <end position="711"/>
    </location>
</feature>
<dbReference type="Proteomes" id="UP000266841">
    <property type="component" value="Unassembled WGS sequence"/>
</dbReference>
<gene>
    <name evidence="5" type="ORF">THAOC_31132</name>
</gene>
<feature type="coiled-coil region" evidence="1">
    <location>
        <begin position="503"/>
        <end position="582"/>
    </location>
</feature>
<dbReference type="Pfam" id="PF00226">
    <property type="entry name" value="DnaJ"/>
    <property type="match status" value="1"/>
</dbReference>
<feature type="compositionally biased region" description="Basic and acidic residues" evidence="2">
    <location>
        <begin position="257"/>
        <end position="276"/>
    </location>
</feature>
<keyword evidence="3" id="KW-0472">Membrane</keyword>
<feature type="compositionally biased region" description="Basic and acidic residues" evidence="2">
    <location>
        <begin position="368"/>
        <end position="378"/>
    </location>
</feature>
<evidence type="ECO:0000256" key="2">
    <source>
        <dbReference type="SAM" id="MobiDB-lite"/>
    </source>
</evidence>
<reference evidence="5 6" key="1">
    <citation type="journal article" date="2012" name="Genome Biol.">
        <title>Genome and low-iron response of an oceanic diatom adapted to chronic iron limitation.</title>
        <authorList>
            <person name="Lommer M."/>
            <person name="Specht M."/>
            <person name="Roy A.S."/>
            <person name="Kraemer L."/>
            <person name="Andreson R."/>
            <person name="Gutowska M.A."/>
            <person name="Wolf J."/>
            <person name="Bergner S.V."/>
            <person name="Schilhabel M.B."/>
            <person name="Klostermeier U.C."/>
            <person name="Beiko R.G."/>
            <person name="Rosenstiel P."/>
            <person name="Hippler M."/>
            <person name="Laroche J."/>
        </authorList>
    </citation>
    <scope>NUCLEOTIDE SEQUENCE [LARGE SCALE GENOMIC DNA]</scope>
    <source>
        <strain evidence="5 6">CCMP1005</strain>
    </source>
</reference>
<dbReference type="InterPro" id="IPR036869">
    <property type="entry name" value="J_dom_sf"/>
</dbReference>
<keyword evidence="3" id="KW-1133">Transmembrane helix</keyword>
<dbReference type="SMART" id="SM00271">
    <property type="entry name" value="DnaJ"/>
    <property type="match status" value="1"/>
</dbReference>
<dbReference type="CDD" id="cd06257">
    <property type="entry name" value="DnaJ"/>
    <property type="match status" value="1"/>
</dbReference>
<feature type="compositionally biased region" description="Polar residues" evidence="2">
    <location>
        <begin position="744"/>
        <end position="769"/>
    </location>
</feature>
<dbReference type="InterPro" id="IPR001623">
    <property type="entry name" value="DnaJ_domain"/>
</dbReference>
<evidence type="ECO:0000259" key="4">
    <source>
        <dbReference type="PROSITE" id="PS50076"/>
    </source>
</evidence>
<protein>
    <recommendedName>
        <fullName evidence="4">J domain-containing protein</fullName>
    </recommendedName>
</protein>
<name>K0RLW5_THAOC</name>
<dbReference type="EMBL" id="AGNL01044321">
    <property type="protein sequence ID" value="EJK49941.1"/>
    <property type="molecule type" value="Genomic_DNA"/>
</dbReference>
<dbReference type="OrthoDB" id="1922282at2759"/>
<feature type="transmembrane region" description="Helical" evidence="3">
    <location>
        <begin position="159"/>
        <end position="181"/>
    </location>
</feature>
<evidence type="ECO:0000313" key="5">
    <source>
        <dbReference type="EMBL" id="EJK49941.1"/>
    </source>
</evidence>
<evidence type="ECO:0000313" key="6">
    <source>
        <dbReference type="Proteomes" id="UP000266841"/>
    </source>
</evidence>
<feature type="compositionally biased region" description="Low complexity" evidence="2">
    <location>
        <begin position="33"/>
        <end position="43"/>
    </location>
</feature>
<feature type="region of interest" description="Disordered" evidence="2">
    <location>
        <begin position="243"/>
        <end position="400"/>
    </location>
</feature>
<evidence type="ECO:0000256" key="1">
    <source>
        <dbReference type="SAM" id="Coils"/>
    </source>
</evidence>
<dbReference type="eggNOG" id="KOG0718">
    <property type="taxonomic scope" value="Eukaryota"/>
</dbReference>
<dbReference type="SUPFAM" id="SSF46565">
    <property type="entry name" value="Chaperone J-domain"/>
    <property type="match status" value="1"/>
</dbReference>
<dbReference type="AlphaFoldDB" id="K0RLW5"/>
<keyword evidence="1" id="KW-0175">Coiled coil</keyword>
<accession>K0RLW5</accession>
<organism evidence="5 6">
    <name type="scientific">Thalassiosira oceanica</name>
    <name type="common">Marine diatom</name>
    <dbReference type="NCBI Taxonomy" id="159749"/>
    <lineage>
        <taxon>Eukaryota</taxon>
        <taxon>Sar</taxon>
        <taxon>Stramenopiles</taxon>
        <taxon>Ochrophyta</taxon>
        <taxon>Bacillariophyta</taxon>
        <taxon>Coscinodiscophyceae</taxon>
        <taxon>Thalassiosirophycidae</taxon>
        <taxon>Thalassiosirales</taxon>
        <taxon>Thalassiosiraceae</taxon>
        <taxon>Thalassiosira</taxon>
    </lineage>
</organism>
<feature type="region of interest" description="Disordered" evidence="2">
    <location>
        <begin position="743"/>
        <end position="782"/>
    </location>
</feature>
<dbReference type="PROSITE" id="PS50076">
    <property type="entry name" value="DNAJ_2"/>
    <property type="match status" value="1"/>
</dbReference>
<comment type="caution">
    <text evidence="5">The sequence shown here is derived from an EMBL/GenBank/DDBJ whole genome shotgun (WGS) entry which is preliminary data.</text>
</comment>
<feature type="compositionally biased region" description="Polar residues" evidence="2">
    <location>
        <begin position="354"/>
        <end position="363"/>
    </location>
</feature>